<feature type="transmembrane region" description="Helical" evidence="2">
    <location>
        <begin position="106"/>
        <end position="126"/>
    </location>
</feature>
<gene>
    <name evidence="3" type="ORF">Tdes44962_MAKER04127</name>
</gene>
<proteinExistence type="predicted"/>
<dbReference type="AlphaFoldDB" id="A0A9W7SN40"/>
<feature type="region of interest" description="Disordered" evidence="1">
    <location>
        <begin position="43"/>
        <end position="99"/>
    </location>
</feature>
<keyword evidence="2" id="KW-0472">Membrane</keyword>
<dbReference type="OrthoDB" id="3932237at2759"/>
<evidence type="ECO:0000313" key="4">
    <source>
        <dbReference type="Proteomes" id="UP001138500"/>
    </source>
</evidence>
<keyword evidence="4" id="KW-1185">Reference proteome</keyword>
<comment type="caution">
    <text evidence="3">The sequence shown here is derived from an EMBL/GenBank/DDBJ whole genome shotgun (WGS) entry which is preliminary data.</text>
</comment>
<name>A0A9W7SN40_9PEZI</name>
<evidence type="ECO:0000256" key="2">
    <source>
        <dbReference type="SAM" id="Phobius"/>
    </source>
</evidence>
<keyword evidence="2" id="KW-0812">Transmembrane</keyword>
<reference evidence="3 4" key="2">
    <citation type="journal article" date="2021" name="Curr. Genet.">
        <title>Genetic response to nitrogen starvation in the aggressive Eucalyptus foliar pathogen Teratosphaeria destructans.</title>
        <authorList>
            <person name="Havenga M."/>
            <person name="Wingfield B.D."/>
            <person name="Wingfield M.J."/>
            <person name="Dreyer L.L."/>
            <person name="Roets F."/>
            <person name="Aylward J."/>
        </authorList>
    </citation>
    <scope>NUCLEOTIDE SEQUENCE [LARGE SCALE GENOMIC DNA]</scope>
    <source>
        <strain evidence="3">CMW44962</strain>
    </source>
</reference>
<sequence length="249" mass="27607">MSFDFHVLGQRRISITAMANSMAFPTIIMLARGHVLRRMCRRYTSASTSKQPKAQTPIQGQPAPPAAQPSHQTTMQTQTPLQSQAPIHRPSVAERRAKQWPPSDAAVKWIVLAALPGIPALVYYWYEHRKEHMRQKKTQLLKEAQASSGHFSQSVRQLARMKIHLLLICFFIISAATSYLAIDSNVQSGEKVEARAIRPTITISAAKRDRFCTPVCIEVNQHGQCIDFDDCGTTGSGVPPGMQATTSTL</sequence>
<feature type="transmembrane region" description="Helical" evidence="2">
    <location>
        <begin position="163"/>
        <end position="182"/>
    </location>
</feature>
<keyword evidence="2" id="KW-1133">Transmembrane helix</keyword>
<dbReference type="EMBL" id="RIBY02002101">
    <property type="protein sequence ID" value="KAH9825559.1"/>
    <property type="molecule type" value="Genomic_DNA"/>
</dbReference>
<feature type="compositionally biased region" description="Polar residues" evidence="1">
    <location>
        <begin position="44"/>
        <end position="53"/>
    </location>
</feature>
<feature type="compositionally biased region" description="Polar residues" evidence="1">
    <location>
        <begin position="70"/>
        <end position="85"/>
    </location>
</feature>
<protein>
    <submittedName>
        <fullName evidence="3">Uncharacterized protein</fullName>
    </submittedName>
</protein>
<evidence type="ECO:0000313" key="3">
    <source>
        <dbReference type="EMBL" id="KAH9825559.1"/>
    </source>
</evidence>
<reference evidence="3 4" key="1">
    <citation type="journal article" date="2018" name="IMA Fungus">
        <title>IMA Genome-F 10: Nine draft genome sequences of Claviceps purpurea s.lat., including C. arundinis, C. humidiphila, and C. cf. spartinae, pseudomolecules for the pitch canker pathogen Fusarium circinatum, draft genome of Davidsoniella eucalypti, Grosmannia galeiformis, Quambalaria eucalypti, and Teratosphaeria destructans.</title>
        <authorList>
            <person name="Wingfield B.D."/>
            <person name="Liu M."/>
            <person name="Nguyen H.D."/>
            <person name="Lane F.A."/>
            <person name="Morgan S.W."/>
            <person name="De Vos L."/>
            <person name="Wilken P.M."/>
            <person name="Duong T.A."/>
            <person name="Aylward J."/>
            <person name="Coetzee M.P."/>
            <person name="Dadej K."/>
            <person name="De Beer Z.W."/>
            <person name="Findlay W."/>
            <person name="Havenga M."/>
            <person name="Kolarik M."/>
            <person name="Menzies J.G."/>
            <person name="Naidoo K."/>
            <person name="Pochopski O."/>
            <person name="Shoukouhi P."/>
            <person name="Santana Q.C."/>
            <person name="Seifert K.A."/>
            <person name="Soal N."/>
            <person name="Steenkamp E.T."/>
            <person name="Tatham C.T."/>
            <person name="van der Nest M.A."/>
            <person name="Wingfield M.J."/>
        </authorList>
    </citation>
    <scope>NUCLEOTIDE SEQUENCE [LARGE SCALE GENOMIC DNA]</scope>
    <source>
        <strain evidence="3">CMW44962</strain>
    </source>
</reference>
<feature type="transmembrane region" description="Helical" evidence="2">
    <location>
        <begin position="12"/>
        <end position="31"/>
    </location>
</feature>
<accession>A0A9W7SN40</accession>
<organism evidence="3 4">
    <name type="scientific">Teratosphaeria destructans</name>
    <dbReference type="NCBI Taxonomy" id="418781"/>
    <lineage>
        <taxon>Eukaryota</taxon>
        <taxon>Fungi</taxon>
        <taxon>Dikarya</taxon>
        <taxon>Ascomycota</taxon>
        <taxon>Pezizomycotina</taxon>
        <taxon>Dothideomycetes</taxon>
        <taxon>Dothideomycetidae</taxon>
        <taxon>Mycosphaerellales</taxon>
        <taxon>Teratosphaeriaceae</taxon>
        <taxon>Teratosphaeria</taxon>
    </lineage>
</organism>
<dbReference type="Proteomes" id="UP001138500">
    <property type="component" value="Unassembled WGS sequence"/>
</dbReference>
<evidence type="ECO:0000256" key="1">
    <source>
        <dbReference type="SAM" id="MobiDB-lite"/>
    </source>
</evidence>